<dbReference type="PANTHER" id="PTHR11373">
    <property type="entry name" value="DEOXYNUCLEOSIDE TRIPHOSPHATE TRIPHOSPHOHYDROLASE"/>
    <property type="match status" value="1"/>
</dbReference>
<name>A0A1I0WJL7_9RHOB</name>
<dbReference type="EMBL" id="FOJU01000002">
    <property type="protein sequence ID" value="SFA88949.1"/>
    <property type="molecule type" value="Genomic_DNA"/>
</dbReference>
<organism evidence="1 2">
    <name type="scientific">Poseidonocella pacifica</name>
    <dbReference type="NCBI Taxonomy" id="871651"/>
    <lineage>
        <taxon>Bacteria</taxon>
        <taxon>Pseudomonadati</taxon>
        <taxon>Pseudomonadota</taxon>
        <taxon>Alphaproteobacteria</taxon>
        <taxon>Rhodobacterales</taxon>
        <taxon>Roseobacteraceae</taxon>
        <taxon>Poseidonocella</taxon>
    </lineage>
</organism>
<proteinExistence type="predicted"/>
<dbReference type="Proteomes" id="UP000198796">
    <property type="component" value="Unassembled WGS sequence"/>
</dbReference>
<dbReference type="STRING" id="871651.SAMN05421688_1506"/>
<dbReference type="OrthoDB" id="9803619at2"/>
<keyword evidence="2" id="KW-1185">Reference proteome</keyword>
<evidence type="ECO:0000313" key="2">
    <source>
        <dbReference type="Proteomes" id="UP000198796"/>
    </source>
</evidence>
<reference evidence="1 2" key="1">
    <citation type="submission" date="2016-10" db="EMBL/GenBank/DDBJ databases">
        <authorList>
            <person name="de Groot N.N."/>
        </authorList>
    </citation>
    <scope>NUCLEOTIDE SEQUENCE [LARGE SCALE GENOMIC DNA]</scope>
    <source>
        <strain evidence="1 2">DSM 29316</strain>
    </source>
</reference>
<dbReference type="GO" id="GO:0006203">
    <property type="term" value="P:dGTP catabolic process"/>
    <property type="evidence" value="ECO:0007669"/>
    <property type="project" value="TreeGrafter"/>
</dbReference>
<gene>
    <name evidence="1" type="ORF">SAMN05421688_1506</name>
</gene>
<evidence type="ECO:0000313" key="1">
    <source>
        <dbReference type="EMBL" id="SFA88949.1"/>
    </source>
</evidence>
<protein>
    <submittedName>
        <fullName evidence="1">Uncharacterized protein</fullName>
    </submittedName>
</protein>
<dbReference type="SUPFAM" id="SSF109604">
    <property type="entry name" value="HD-domain/PDEase-like"/>
    <property type="match status" value="1"/>
</dbReference>
<dbReference type="InterPro" id="IPR050135">
    <property type="entry name" value="dGTPase-like"/>
</dbReference>
<dbReference type="PANTHER" id="PTHR11373:SF4">
    <property type="entry name" value="DEOXYNUCLEOSIDE TRIPHOSPHATE TRIPHOSPHOHYDROLASE SAMHD1"/>
    <property type="match status" value="1"/>
</dbReference>
<dbReference type="GO" id="GO:0008832">
    <property type="term" value="F:dGTPase activity"/>
    <property type="evidence" value="ECO:0007669"/>
    <property type="project" value="TreeGrafter"/>
</dbReference>
<accession>A0A1I0WJL7</accession>
<dbReference type="Gene3D" id="1.10.3210.10">
    <property type="entry name" value="Hypothetical protein af1432"/>
    <property type="match status" value="1"/>
</dbReference>
<sequence length="705" mass="81318">MPVVGLSHPRAITPISDPLHGRMEFTIFDRDLIDSQVFQRLHFVLQNSINYVSFPSNKNTRFPHSLGTAHLCGQMFKYGLSNSQPETLDAFLNDAADFLKHLVEVLAKAPGGTSLGEANEDSIIRSCLSAHKATISGRSNFLHAPLQEKRSIDRVRLTDTFGEAKFTAEFISDTYWQALRHYALSHDLGHLPMSHAFERAIESASELMRFYGGSSELIDEYDMHHSELRKDFYGIRKNRDRYLEEFSEILKVENSALSTEASLKEVHEIRSIFLYNYFAMEESAPTLGFEEKRLGASSKDIEIYSDIIQRLSLSITLSKTTTKSKREKVHPFSFLNSLRCIVDGCVDCDRLDYSARDLLEAGARFGNFDLERIVKSSVLVSKNYDDKGRVYALGFHHRGTHGIEQFFESRYQGYKYVINHRAAFRSNACMERLIGLLIAYSYIFPDRRISKILTRYGYISFDESTGRISALLPALREFINRIEDNSLRSMLYEVKQACSDLRKTSDPEEASFTRNSTAQPKDMLDEISNLADVILFRDFSKIATLFKDWSILEVLERATNTPLRNQRSKFKSFVDWMTEERDLNTENFQKFVFKESLREFGNPVIVFLGTLSPKGVDIKDSTFFFEEQVWIEDSFGRIQTALNYSSGLRLMKNRAGREERIRVYAISDDMKSKSSDKLEALERYALEYLNERWQSWNQEKEKDHA</sequence>
<dbReference type="RefSeq" id="WP_139226779.1">
    <property type="nucleotide sequence ID" value="NZ_FOJU01000002.1"/>
</dbReference>
<dbReference type="AlphaFoldDB" id="A0A1I0WJL7"/>